<evidence type="ECO:0000256" key="2">
    <source>
        <dbReference type="SAM" id="SignalP"/>
    </source>
</evidence>
<feature type="signal peptide" evidence="2">
    <location>
        <begin position="1"/>
        <end position="25"/>
    </location>
</feature>
<reference evidence="3" key="2">
    <citation type="submission" date="2020-01" db="EMBL/GenBank/DDBJ databases">
        <title>Complete genome investigation of Xanthomonas oryzae strains.</title>
        <authorList>
            <person name="Kaur A."/>
            <person name="Bansal K."/>
            <person name="Patil P.B."/>
        </authorList>
    </citation>
    <scope>NUCLEOTIDE SEQUENCE</scope>
    <source>
        <strain evidence="3">IXO792</strain>
    </source>
</reference>
<sequence length="207" mass="23026">MMVWKQTVIVAAMAAGLLVGNAAWADHMDMCIVRDDPAGTPAIPQIHAWLQPQARRMTQPRQTSPPADAAALGAVRISTAIFDRPLNTRADTASKAAPLPARGQQRDEINIDACHAGQRDRWVSVWEQPGASAAWQMRSHRQHRATDCQVPSEEPTTSMIRSEQRGLKGRYVASFRTVAFGSSKFRHFWRFPWEFPGLQAHALHGVQ</sequence>
<organism evidence="3 4">
    <name type="scientific">Xanthomonas oryzae pv. oryzae</name>
    <dbReference type="NCBI Taxonomy" id="64187"/>
    <lineage>
        <taxon>Bacteria</taxon>
        <taxon>Pseudomonadati</taxon>
        <taxon>Pseudomonadota</taxon>
        <taxon>Gammaproteobacteria</taxon>
        <taxon>Lysobacterales</taxon>
        <taxon>Lysobacteraceae</taxon>
        <taxon>Xanthomonas</taxon>
    </lineage>
</organism>
<reference evidence="3" key="1">
    <citation type="submission" date="2015-01" db="EMBL/GenBank/DDBJ databases">
        <authorList>
            <person name="Midha S."/>
            <person name="Anil M.G."/>
            <person name="Mishra D."/>
            <person name="Brahma K."/>
            <person name="Laha G.S."/>
            <person name="Sundaram R.M."/>
            <person name="Sonti R.V."/>
            <person name="Patil P.B."/>
        </authorList>
    </citation>
    <scope>NUCLEOTIDE SEQUENCE</scope>
    <source>
        <strain evidence="3">IXO792</strain>
    </source>
</reference>
<accession>A0AAJ5M8W8</accession>
<name>A0AAJ5M8W8_XANOO</name>
<evidence type="ECO:0000313" key="3">
    <source>
        <dbReference type="EMBL" id="UXV99918.1"/>
    </source>
</evidence>
<evidence type="ECO:0008006" key="5">
    <source>
        <dbReference type="Google" id="ProtNLM"/>
    </source>
</evidence>
<gene>
    <name evidence="3" type="ORF">IXO792_00100</name>
</gene>
<dbReference type="AlphaFoldDB" id="A0AAJ5M8W8"/>
<dbReference type="EMBL" id="CP047493">
    <property type="protein sequence ID" value="UXV99918.1"/>
    <property type="molecule type" value="Genomic_DNA"/>
</dbReference>
<evidence type="ECO:0000313" key="4">
    <source>
        <dbReference type="Proteomes" id="UP000187097"/>
    </source>
</evidence>
<feature type="chain" id="PRO_5042462006" description="Secreted protein" evidence="2">
    <location>
        <begin position="26"/>
        <end position="207"/>
    </location>
</feature>
<dbReference type="RefSeq" id="WP_103057754.1">
    <property type="nucleotide sequence ID" value="NZ_CP019226.1"/>
</dbReference>
<evidence type="ECO:0000256" key="1">
    <source>
        <dbReference type="SAM" id="MobiDB-lite"/>
    </source>
</evidence>
<proteinExistence type="predicted"/>
<dbReference type="Proteomes" id="UP000187097">
    <property type="component" value="Chromosome"/>
</dbReference>
<protein>
    <recommendedName>
        <fullName evidence="5">Secreted protein</fullName>
    </recommendedName>
</protein>
<keyword evidence="2" id="KW-0732">Signal</keyword>
<feature type="region of interest" description="Disordered" evidence="1">
    <location>
        <begin position="138"/>
        <end position="160"/>
    </location>
</feature>